<gene>
    <name evidence="1" type="ordered locus">Bathy18g01520</name>
</gene>
<dbReference type="KEGG" id="bpg:Bathy18g01520"/>
<dbReference type="GeneID" id="19010853"/>
<dbReference type="InterPro" id="IPR036866">
    <property type="entry name" value="RibonucZ/Hydroxyglut_hydro"/>
</dbReference>
<dbReference type="OrthoDB" id="527344at2759"/>
<dbReference type="eggNOG" id="ENOG502QVD0">
    <property type="taxonomic scope" value="Eukaryota"/>
</dbReference>
<keyword evidence="2" id="KW-1185">Reference proteome</keyword>
<dbReference type="EMBL" id="FO082261">
    <property type="protein sequence ID" value="CCO20712.1"/>
    <property type="molecule type" value="Genomic_DNA"/>
</dbReference>
<dbReference type="AlphaFoldDB" id="K8ER28"/>
<dbReference type="RefSeq" id="XP_007508221.1">
    <property type="nucleotide sequence ID" value="XM_007508159.1"/>
</dbReference>
<evidence type="ECO:0000313" key="2">
    <source>
        <dbReference type="Proteomes" id="UP000198341"/>
    </source>
</evidence>
<dbReference type="STRING" id="41875.K8ER28"/>
<dbReference type="PANTHER" id="PTHR46504">
    <property type="entry name" value="TRNASE Z TRZ1"/>
    <property type="match status" value="1"/>
</dbReference>
<dbReference type="PANTHER" id="PTHR46504:SF2">
    <property type="entry name" value="TRNASE Z TRZ1"/>
    <property type="match status" value="1"/>
</dbReference>
<reference evidence="1 2" key="1">
    <citation type="submission" date="2011-10" db="EMBL/GenBank/DDBJ databases">
        <authorList>
            <person name="Genoscope - CEA"/>
        </authorList>
    </citation>
    <scope>NUCLEOTIDE SEQUENCE [LARGE SCALE GENOMIC DNA]</scope>
    <source>
        <strain evidence="1 2">RCC 1105</strain>
    </source>
</reference>
<accession>K8ER28</accession>
<evidence type="ECO:0000313" key="1">
    <source>
        <dbReference type="EMBL" id="CCO20712.1"/>
    </source>
</evidence>
<proteinExistence type="predicted"/>
<dbReference type="SUPFAM" id="SSF56281">
    <property type="entry name" value="Metallo-hydrolase/oxidoreductase"/>
    <property type="match status" value="1"/>
</dbReference>
<name>K8ER28_9CHLO</name>
<dbReference type="Proteomes" id="UP000198341">
    <property type="component" value="Chromosome 18"/>
</dbReference>
<protein>
    <recommendedName>
        <fullName evidence="3">Metallo-beta-lactamase domain-containing protein</fullName>
    </recommendedName>
</protein>
<dbReference type="Gene3D" id="3.60.15.10">
    <property type="entry name" value="Ribonuclease Z/Hydroxyacylglutathione hydrolase-like"/>
    <property type="match status" value="1"/>
</dbReference>
<sequence length="300" mass="33810">MNGKNEQKGNRFVVETLSGFNIEGLSIGGQETSIIFPQLKLCFDSGRCYQRCVYADTMCLTHTHMDHIGGLGMYIASRNLLSLPPPTILVPESKIEAISNFIDALRVLDDSDLPHEMIPFAPSAETCYSMKNKNYKIKAFETVHPIASQGYVILSTKQKLKDEYLSLKGSEIKALKDDGVEITDTVDVPEIMFTGDTTMDFLHSSPQEVIQEGLKSRLVCLECTFFNDDVSPADAKRFGHTHVRDIAENADRFRECENILLIHFSARYTREEIREGLRNQLAESHAWLYAKITPMLAGYD</sequence>
<organism evidence="1 2">
    <name type="scientific">Bathycoccus prasinos</name>
    <dbReference type="NCBI Taxonomy" id="41875"/>
    <lineage>
        <taxon>Eukaryota</taxon>
        <taxon>Viridiplantae</taxon>
        <taxon>Chlorophyta</taxon>
        <taxon>Mamiellophyceae</taxon>
        <taxon>Mamiellales</taxon>
        <taxon>Bathycoccaceae</taxon>
        <taxon>Bathycoccus</taxon>
    </lineage>
</organism>
<evidence type="ECO:0008006" key="3">
    <source>
        <dbReference type="Google" id="ProtNLM"/>
    </source>
</evidence>